<evidence type="ECO:0000256" key="1">
    <source>
        <dbReference type="ARBA" id="ARBA00004173"/>
    </source>
</evidence>
<reference evidence="5 6" key="1">
    <citation type="journal article" date="2015" name="Genome Biol. Evol.">
        <title>Phylogenomic analyses indicate that early fungi evolved digesting cell walls of algal ancestors of land plants.</title>
        <authorList>
            <person name="Chang Y."/>
            <person name="Wang S."/>
            <person name="Sekimoto S."/>
            <person name="Aerts A.L."/>
            <person name="Choi C."/>
            <person name="Clum A."/>
            <person name="LaButti K.M."/>
            <person name="Lindquist E.A."/>
            <person name="Yee Ngan C."/>
            <person name="Ohm R.A."/>
            <person name="Salamov A.A."/>
            <person name="Grigoriev I.V."/>
            <person name="Spatafora J.W."/>
            <person name="Berbee M.L."/>
        </authorList>
    </citation>
    <scope>NUCLEOTIDE SEQUENCE [LARGE SCALE GENOMIC DNA]</scope>
    <source>
        <strain evidence="5 6">NRRL 28638</strain>
    </source>
</reference>
<dbReference type="InterPro" id="IPR048280">
    <property type="entry name" value="COX6B-like"/>
</dbReference>
<dbReference type="GO" id="GO:0005739">
    <property type="term" value="C:mitochondrion"/>
    <property type="evidence" value="ECO:0007669"/>
    <property type="project" value="UniProtKB-SubCell"/>
</dbReference>
<sequence>MTFTPPKRSERKICWANRDAYFKCLDASKIKDPSKDTTSECAKLKEIYQSTCPSVWVQHFNDVRVSEIKNKSIWIK</sequence>
<evidence type="ECO:0000256" key="3">
    <source>
        <dbReference type="ARBA" id="ARBA00023128"/>
    </source>
</evidence>
<dbReference type="Gene3D" id="1.10.10.140">
    <property type="entry name" value="Cytochrome c oxidase, subunit VIb"/>
    <property type="match status" value="1"/>
</dbReference>
<organism evidence="5 6">
    <name type="scientific">Conidiobolus coronatus (strain ATCC 28846 / CBS 209.66 / NRRL 28638)</name>
    <name type="common">Delacroixia coronata</name>
    <dbReference type="NCBI Taxonomy" id="796925"/>
    <lineage>
        <taxon>Eukaryota</taxon>
        <taxon>Fungi</taxon>
        <taxon>Fungi incertae sedis</taxon>
        <taxon>Zoopagomycota</taxon>
        <taxon>Entomophthoromycotina</taxon>
        <taxon>Entomophthoromycetes</taxon>
        <taxon>Entomophthorales</taxon>
        <taxon>Ancylistaceae</taxon>
        <taxon>Conidiobolus</taxon>
    </lineage>
</organism>
<dbReference type="InterPro" id="IPR048281">
    <property type="entry name" value="COA6_fun"/>
</dbReference>
<comment type="similarity">
    <text evidence="2">Belongs to the cytochrome c oxidase subunit 6B family.</text>
</comment>
<dbReference type="OMA" id="TARDEYF"/>
<protein>
    <recommendedName>
        <fullName evidence="7">Cytochrome c oxidase, subunit VIb</fullName>
    </recommendedName>
</protein>
<dbReference type="PANTHER" id="PTHR47677:SF1">
    <property type="entry name" value="CYTOCHROME C OXIDASE ASSEMBLY FACTOR 6"/>
    <property type="match status" value="1"/>
</dbReference>
<keyword evidence="6" id="KW-1185">Reference proteome</keyword>
<dbReference type="EMBL" id="KQ964452">
    <property type="protein sequence ID" value="KXN72503.1"/>
    <property type="molecule type" value="Genomic_DNA"/>
</dbReference>
<name>A0A137PC01_CONC2</name>
<keyword evidence="4" id="KW-1015">Disulfide bond</keyword>
<evidence type="ECO:0000313" key="5">
    <source>
        <dbReference type="EMBL" id="KXN72503.1"/>
    </source>
</evidence>
<evidence type="ECO:0000313" key="6">
    <source>
        <dbReference type="Proteomes" id="UP000070444"/>
    </source>
</evidence>
<dbReference type="PANTHER" id="PTHR47677">
    <property type="entry name" value="CYTOCHROME C OXIDASE ASSEMBLY FACTOR 6"/>
    <property type="match status" value="1"/>
</dbReference>
<accession>A0A137PC01</accession>
<evidence type="ECO:0000256" key="2">
    <source>
        <dbReference type="ARBA" id="ARBA00006425"/>
    </source>
</evidence>
<dbReference type="InterPro" id="IPR036549">
    <property type="entry name" value="CX6/COA6-like_sf"/>
</dbReference>
<evidence type="ECO:0008006" key="7">
    <source>
        <dbReference type="Google" id="ProtNLM"/>
    </source>
</evidence>
<dbReference type="Pfam" id="PF02297">
    <property type="entry name" value="COX6B"/>
    <property type="match status" value="1"/>
</dbReference>
<evidence type="ECO:0000256" key="4">
    <source>
        <dbReference type="ARBA" id="ARBA00023157"/>
    </source>
</evidence>
<dbReference type="STRING" id="796925.A0A137PC01"/>
<keyword evidence="3" id="KW-0496">Mitochondrion</keyword>
<gene>
    <name evidence="5" type="ORF">CONCODRAFT_16147</name>
</gene>
<dbReference type="SUPFAM" id="SSF47694">
    <property type="entry name" value="Cytochrome c oxidase subunit h"/>
    <property type="match status" value="1"/>
</dbReference>
<comment type="subcellular location">
    <subcellularLocation>
        <location evidence="1">Mitochondrion</location>
    </subcellularLocation>
</comment>
<dbReference type="OrthoDB" id="5545577at2759"/>
<dbReference type="AlphaFoldDB" id="A0A137PC01"/>
<dbReference type="Proteomes" id="UP000070444">
    <property type="component" value="Unassembled WGS sequence"/>
</dbReference>
<proteinExistence type="inferred from homology"/>